<dbReference type="EMBL" id="CP061035">
    <property type="protein sequence ID" value="QQV78079.1"/>
    <property type="molecule type" value="Genomic_DNA"/>
</dbReference>
<dbReference type="Gene3D" id="2.60.120.620">
    <property type="entry name" value="q2cbj1_9rhob like domain"/>
    <property type="match status" value="1"/>
</dbReference>
<evidence type="ECO:0000313" key="3">
    <source>
        <dbReference type="Proteomes" id="UP000595894"/>
    </source>
</evidence>
<dbReference type="Pfam" id="PF13640">
    <property type="entry name" value="2OG-FeII_Oxy_3"/>
    <property type="match status" value="1"/>
</dbReference>
<dbReference type="InterPro" id="IPR051842">
    <property type="entry name" value="uS12_prolyl_hydroxylase"/>
</dbReference>
<protein>
    <submittedName>
        <fullName evidence="2">2OG-Fe(II) oxygenase</fullName>
    </submittedName>
</protein>
<evidence type="ECO:0000259" key="1">
    <source>
        <dbReference type="Pfam" id="PF13640"/>
    </source>
</evidence>
<dbReference type="AlphaFoldDB" id="A0A974NVZ8"/>
<dbReference type="Proteomes" id="UP000595894">
    <property type="component" value="Chromosome"/>
</dbReference>
<evidence type="ECO:0000313" key="2">
    <source>
        <dbReference type="EMBL" id="QQV78079.1"/>
    </source>
</evidence>
<proteinExistence type="predicted"/>
<reference evidence="3" key="1">
    <citation type="submission" date="2020-09" db="EMBL/GenBank/DDBJ databases">
        <title>Sphingomonas sp., a new species isolated from pork steak.</title>
        <authorList>
            <person name="Heidler von Heilborn D."/>
        </authorList>
    </citation>
    <scope>NUCLEOTIDE SEQUENCE [LARGE SCALE GENOMIC DNA]</scope>
</reference>
<dbReference type="PANTHER" id="PTHR12117:SF0">
    <property type="entry name" value="PROLYL 3-HYDROXYLASE OGFOD1"/>
    <property type="match status" value="1"/>
</dbReference>
<dbReference type="KEGG" id="sari:H5J25_04905"/>
<accession>A0A974NVZ8</accession>
<keyword evidence="3" id="KW-1185">Reference proteome</keyword>
<organism evidence="2 3">
    <name type="scientific">Sphingomonas aliaeris</name>
    <dbReference type="NCBI Taxonomy" id="2759526"/>
    <lineage>
        <taxon>Bacteria</taxon>
        <taxon>Pseudomonadati</taxon>
        <taxon>Pseudomonadota</taxon>
        <taxon>Alphaproteobacteria</taxon>
        <taxon>Sphingomonadales</taxon>
        <taxon>Sphingomonadaceae</taxon>
        <taxon>Sphingomonas</taxon>
    </lineage>
</organism>
<gene>
    <name evidence="2" type="ORF">H5J25_04905</name>
</gene>
<dbReference type="InterPro" id="IPR044862">
    <property type="entry name" value="Pro_4_hyd_alph_FE2OG_OXY"/>
</dbReference>
<dbReference type="PANTHER" id="PTHR12117">
    <property type="entry name" value="HISTONE ACETYLTRANSFERASE COMPLEX"/>
    <property type="match status" value="1"/>
</dbReference>
<sequence>MVYVSTMDKATGFMPPMGDQAIGTELTQTYNEGSPFPHIVIDDFLPPEVLETVLAHCDDLQMNEDAFEFDRAQERFKRSYQPDSLPDPLRTLFYSFNSRPFIKMLENITGIKGLIPDPYFLGAGIHEIRQGGHLSVHADFNHHKIMNLERRINVLIYLNKDWKADYGGSLELWDEAMTTREQDVVPEFNRCVIFNTTSNSQHGNPQPINHPAGISRKSIALYYYTSTWDGTKRAHTTQFQVRPKSGDERDWRTRVDELRDDLLPPFIARLVKRVF</sequence>
<name>A0A974NVZ8_9SPHN</name>
<dbReference type="RefSeq" id="WP_202095009.1">
    <property type="nucleotide sequence ID" value="NZ_CP061035.1"/>
</dbReference>
<feature type="domain" description="Prolyl 4-hydroxylase alpha subunit Fe(2+) 2OG dioxygenase" evidence="1">
    <location>
        <begin position="125"/>
        <end position="224"/>
    </location>
</feature>